<dbReference type="GO" id="GO:0008270">
    <property type="term" value="F:zinc ion binding"/>
    <property type="evidence" value="ECO:0007669"/>
    <property type="project" value="UniProtKB-UniRule"/>
</dbReference>
<evidence type="ECO:0000256" key="4">
    <source>
        <dbReference type="ARBA" id="ARBA00022833"/>
    </source>
</evidence>
<organism evidence="10 11">
    <name type="scientific">Succiniclasticum ruminis</name>
    <dbReference type="NCBI Taxonomy" id="40841"/>
    <lineage>
        <taxon>Bacteria</taxon>
        <taxon>Bacillati</taxon>
        <taxon>Bacillota</taxon>
        <taxon>Negativicutes</taxon>
        <taxon>Acidaminococcales</taxon>
        <taxon>Acidaminococcaceae</taxon>
        <taxon>Succiniclasticum</taxon>
    </lineage>
</organism>
<dbReference type="GO" id="GO:0005829">
    <property type="term" value="C:cytosol"/>
    <property type="evidence" value="ECO:0007669"/>
    <property type="project" value="TreeGrafter"/>
</dbReference>
<dbReference type="GO" id="GO:0004818">
    <property type="term" value="F:glutamate-tRNA ligase activity"/>
    <property type="evidence" value="ECO:0007669"/>
    <property type="project" value="TreeGrafter"/>
</dbReference>
<dbReference type="InterPro" id="IPR049940">
    <property type="entry name" value="GluQ/Sye"/>
</dbReference>
<evidence type="ECO:0000313" key="11">
    <source>
        <dbReference type="Proteomes" id="UP000198943"/>
    </source>
</evidence>
<proteinExistence type="inferred from homology"/>
<name>A0A1G6HKP5_9FIRM</name>
<feature type="binding site" evidence="7">
    <location>
        <position position="252"/>
    </location>
    <ligand>
        <name>ATP</name>
        <dbReference type="ChEBI" id="CHEBI:30616"/>
    </ligand>
</feature>
<feature type="binding site" evidence="7">
    <location>
        <begin position="14"/>
        <end position="18"/>
    </location>
    <ligand>
        <name>L-glutamate</name>
        <dbReference type="ChEBI" id="CHEBI:29985"/>
    </ligand>
</feature>
<evidence type="ECO:0000313" key="10">
    <source>
        <dbReference type="EMBL" id="SDB94698.1"/>
    </source>
</evidence>
<evidence type="ECO:0000256" key="5">
    <source>
        <dbReference type="ARBA" id="ARBA00022840"/>
    </source>
</evidence>
<dbReference type="InterPro" id="IPR014729">
    <property type="entry name" value="Rossmann-like_a/b/a_fold"/>
</dbReference>
<feature type="domain" description="Glutamyl/glutaminyl-tRNA synthetase class Ib catalytic" evidence="9">
    <location>
        <begin position="10"/>
        <end position="277"/>
    </location>
</feature>
<feature type="short sequence motif" description="'HIGH' region" evidence="7">
    <location>
        <begin position="17"/>
        <end position="27"/>
    </location>
</feature>
<dbReference type="GO" id="GO:0006400">
    <property type="term" value="P:tRNA modification"/>
    <property type="evidence" value="ECO:0007669"/>
    <property type="project" value="InterPro"/>
</dbReference>
<reference evidence="11" key="1">
    <citation type="submission" date="2016-10" db="EMBL/GenBank/DDBJ databases">
        <authorList>
            <person name="Varghese N."/>
            <person name="Submissions S."/>
        </authorList>
    </citation>
    <scope>NUCLEOTIDE SEQUENCE [LARGE SCALE GENOMIC DNA]</scope>
    <source>
        <strain evidence="11">DSM 11005</strain>
    </source>
</reference>
<dbReference type="GO" id="GO:0005524">
    <property type="term" value="F:ATP binding"/>
    <property type="evidence" value="ECO:0007669"/>
    <property type="project" value="UniProtKB-KW"/>
</dbReference>
<evidence type="ECO:0000259" key="9">
    <source>
        <dbReference type="Pfam" id="PF00749"/>
    </source>
</evidence>
<feature type="short sequence motif" description="'KMSKS' region" evidence="7">
    <location>
        <begin position="249"/>
        <end position="253"/>
    </location>
</feature>
<keyword evidence="5 7" id="KW-0067">ATP-binding</keyword>
<feature type="binding site" evidence="7">
    <location>
        <position position="193"/>
    </location>
    <ligand>
        <name>L-glutamate</name>
        <dbReference type="ChEBI" id="CHEBI:29985"/>
    </ligand>
</feature>
<evidence type="ECO:0000256" key="7">
    <source>
        <dbReference type="HAMAP-Rule" id="MF_01428"/>
    </source>
</evidence>
<dbReference type="PANTHER" id="PTHR43311">
    <property type="entry name" value="GLUTAMATE--TRNA LIGASE"/>
    <property type="match status" value="1"/>
</dbReference>
<dbReference type="PRINTS" id="PR00987">
    <property type="entry name" value="TRNASYNTHGLU"/>
</dbReference>
<dbReference type="AlphaFoldDB" id="A0A1G6HKP5"/>
<dbReference type="PROSITE" id="PS00178">
    <property type="entry name" value="AA_TRNA_LIGASE_I"/>
    <property type="match status" value="1"/>
</dbReference>
<dbReference type="HAMAP" id="MF_01428">
    <property type="entry name" value="Glu_Q_tRNA_synth"/>
    <property type="match status" value="1"/>
</dbReference>
<feature type="binding site" evidence="7">
    <location>
        <position position="50"/>
    </location>
    <ligand>
        <name>L-glutamate</name>
        <dbReference type="ChEBI" id="CHEBI:29985"/>
    </ligand>
</feature>
<keyword evidence="8" id="KW-0648">Protein biosynthesis</keyword>
<dbReference type="GO" id="GO:0006424">
    <property type="term" value="P:glutamyl-tRNA aminoacylation"/>
    <property type="evidence" value="ECO:0007669"/>
    <property type="project" value="InterPro"/>
</dbReference>
<dbReference type="SUPFAM" id="SSF52374">
    <property type="entry name" value="Nucleotidylyl transferase"/>
    <property type="match status" value="1"/>
</dbReference>
<dbReference type="NCBIfam" id="TIGR03838">
    <property type="entry name" value="queuosine_YadB"/>
    <property type="match status" value="1"/>
</dbReference>
<accession>A0A1G6HKP5</accession>
<dbReference type="OrthoDB" id="9807503at2"/>
<dbReference type="RefSeq" id="WP_093728832.1">
    <property type="nucleotide sequence ID" value="NZ_FMYW01000001.1"/>
</dbReference>
<evidence type="ECO:0000256" key="3">
    <source>
        <dbReference type="ARBA" id="ARBA00022741"/>
    </source>
</evidence>
<dbReference type="Pfam" id="PF00749">
    <property type="entry name" value="tRNA-synt_1c"/>
    <property type="match status" value="1"/>
</dbReference>
<sequence>MNKKPVSKQKVVGRFAPSPSGRMHLGNVYTALAAWLCAKSAGGKFLLRIEDLDPVRCPRANADQIISDLEWLGITWDNSDIPYQSERTSIYESFFQKLRDLQLVYPCFCSRAQLHVADAPHASDGRVVYAGTCRRLTPEEVQEKSRTRQPAARLILPDEDITFCDGQYGLQQFNLSHDWGDIIIRRSDGVFAYQLAVTADDGLMGVTQVVRGSDLLSSSAPQIYLFRILGFQVPEYLHLPMLITEDGVRLAKRDKAADMGFLRQQLTGPEPLIGYIAWLLGQIRKPEPLKATDLLPLFDQKKIPGHDLVVPGDYWEYLRKR</sequence>
<comment type="function">
    <text evidence="7">Catalyzes the tRNA-independent activation of glutamate in presence of ATP and the subsequent transfer of glutamate onto a tRNA(Asp). Glutamate is transferred on the 2-amino-5-(4,5-dihydroxy-2-cyclopenten-1-yl) moiety of the queuosine in the wobble position of the QUC anticodon.</text>
</comment>
<dbReference type="EMBL" id="FMYW01000001">
    <property type="protein sequence ID" value="SDB94698.1"/>
    <property type="molecule type" value="Genomic_DNA"/>
</dbReference>
<comment type="similarity">
    <text evidence="7">Belongs to the class-I aminoacyl-tRNA synthetase family. GluQ subfamily.</text>
</comment>
<protein>
    <recommendedName>
        <fullName evidence="7">Glutamyl-Q tRNA(Asp) synthetase</fullName>
        <shortName evidence="7">Glu-Q-RSs</shortName>
        <ecNumber evidence="7">6.1.1.-</ecNumber>
    </recommendedName>
</protein>
<comment type="cofactor">
    <cofactor evidence="7">
        <name>Zn(2+)</name>
        <dbReference type="ChEBI" id="CHEBI:29105"/>
    </cofactor>
    <text evidence="7">Binds 1 zinc ion per subunit.</text>
</comment>
<dbReference type="Gene3D" id="3.40.50.620">
    <property type="entry name" value="HUPs"/>
    <property type="match status" value="1"/>
</dbReference>
<keyword evidence="1 7" id="KW-0436">Ligase</keyword>
<dbReference type="Proteomes" id="UP000198943">
    <property type="component" value="Unassembled WGS sequence"/>
</dbReference>
<dbReference type="PANTHER" id="PTHR43311:SF1">
    <property type="entry name" value="GLUTAMYL-Q TRNA(ASP) SYNTHETASE"/>
    <property type="match status" value="1"/>
</dbReference>
<dbReference type="InterPro" id="IPR020058">
    <property type="entry name" value="Glu/Gln-tRNA-synth_Ib_cat-dom"/>
</dbReference>
<evidence type="ECO:0000256" key="1">
    <source>
        <dbReference type="ARBA" id="ARBA00022598"/>
    </source>
</evidence>
<dbReference type="EC" id="6.1.1.-" evidence="7"/>
<feature type="binding site" evidence="7">
    <location>
        <position position="109"/>
    </location>
    <ligand>
        <name>Zn(2+)</name>
        <dbReference type="ChEBI" id="CHEBI:29105"/>
    </ligand>
</feature>
<keyword evidence="4 7" id="KW-0862">Zinc</keyword>
<dbReference type="InterPro" id="IPR000924">
    <property type="entry name" value="Glu/Gln-tRNA-synth"/>
</dbReference>
<dbReference type="NCBIfam" id="NF004315">
    <property type="entry name" value="PRK05710.1-4"/>
    <property type="match status" value="1"/>
</dbReference>
<keyword evidence="3 7" id="KW-0547">Nucleotide-binding</keyword>
<gene>
    <name evidence="7" type="primary">gluQ</name>
    <name evidence="10" type="ORF">SAMN04487864_10134</name>
</gene>
<keyword evidence="6 7" id="KW-0030">Aminoacyl-tRNA synthetase</keyword>
<feature type="binding site" evidence="7">
    <location>
        <position position="107"/>
    </location>
    <ligand>
        <name>Zn(2+)</name>
        <dbReference type="ChEBI" id="CHEBI:29105"/>
    </ligand>
</feature>
<keyword evidence="11" id="KW-1185">Reference proteome</keyword>
<keyword evidence="2 7" id="KW-0479">Metal-binding</keyword>
<feature type="binding site" evidence="7">
    <location>
        <position position="211"/>
    </location>
    <ligand>
        <name>L-glutamate</name>
        <dbReference type="ChEBI" id="CHEBI:29985"/>
    </ligand>
</feature>
<dbReference type="InterPro" id="IPR022380">
    <property type="entry name" value="Glu-Q_tRNA(Asp)_Synthase"/>
</dbReference>
<feature type="binding site" evidence="7">
    <location>
        <position position="129"/>
    </location>
    <ligand>
        <name>Zn(2+)</name>
        <dbReference type="ChEBI" id="CHEBI:29105"/>
    </ligand>
</feature>
<dbReference type="NCBIfam" id="NF004314">
    <property type="entry name" value="PRK05710.1-3"/>
    <property type="match status" value="1"/>
</dbReference>
<dbReference type="InterPro" id="IPR001412">
    <property type="entry name" value="aa-tRNA-synth_I_CS"/>
</dbReference>
<evidence type="ECO:0000256" key="8">
    <source>
        <dbReference type="RuleBase" id="RU363037"/>
    </source>
</evidence>
<evidence type="ECO:0000256" key="2">
    <source>
        <dbReference type="ARBA" id="ARBA00022723"/>
    </source>
</evidence>
<feature type="binding site" evidence="7">
    <location>
        <position position="133"/>
    </location>
    <ligand>
        <name>Zn(2+)</name>
        <dbReference type="ChEBI" id="CHEBI:29105"/>
    </ligand>
</feature>
<evidence type="ECO:0000256" key="6">
    <source>
        <dbReference type="ARBA" id="ARBA00023146"/>
    </source>
</evidence>